<dbReference type="CDD" id="cd23158">
    <property type="entry name" value="Prefoldin_UXT"/>
    <property type="match status" value="1"/>
</dbReference>
<proteinExistence type="predicted"/>
<dbReference type="Gene3D" id="1.10.287.370">
    <property type="match status" value="1"/>
</dbReference>
<dbReference type="Pfam" id="PF02996">
    <property type="entry name" value="Prefoldin"/>
    <property type="match status" value="1"/>
</dbReference>
<protein>
    <submittedName>
        <fullName evidence="1">Prefoldin subunit</fullName>
    </submittedName>
</protein>
<dbReference type="AlphaFoldDB" id="A0AAW0EU79"/>
<comment type="caution">
    <text evidence="1">The sequence shown here is derived from an EMBL/GenBank/DDBJ whole genome shotgun (WGS) entry which is preliminary data.</text>
</comment>
<dbReference type="SUPFAM" id="SSF46579">
    <property type="entry name" value="Prefoldin"/>
    <property type="match status" value="1"/>
</dbReference>
<evidence type="ECO:0000313" key="2">
    <source>
        <dbReference type="Proteomes" id="UP001430356"/>
    </source>
</evidence>
<dbReference type="InterPro" id="IPR004127">
    <property type="entry name" value="Prefoldin_subunit_alpha"/>
</dbReference>
<dbReference type="Proteomes" id="UP001430356">
    <property type="component" value="Unassembled WGS sequence"/>
</dbReference>
<gene>
    <name evidence="1" type="ORF">NESM_000652000</name>
</gene>
<reference evidence="1 2" key="1">
    <citation type="journal article" date="2021" name="MBio">
        <title>A New Model Trypanosomatid, Novymonas esmeraldas: Genomic Perception of Its 'Candidatus Pandoraea novymonadis' Endosymbiont.</title>
        <authorList>
            <person name="Zakharova A."/>
            <person name="Saura A."/>
            <person name="Butenko A."/>
            <person name="Podesvova L."/>
            <person name="Warmusova S."/>
            <person name="Kostygov A.Y."/>
            <person name="Nenarokova A."/>
            <person name="Lukes J."/>
            <person name="Opperdoes F.R."/>
            <person name="Yurchenko V."/>
        </authorList>
    </citation>
    <scope>NUCLEOTIDE SEQUENCE [LARGE SCALE GENOMIC DNA]</scope>
    <source>
        <strain evidence="1 2">E262AT.01</strain>
    </source>
</reference>
<evidence type="ECO:0000313" key="1">
    <source>
        <dbReference type="EMBL" id="KAK7197077.1"/>
    </source>
</evidence>
<name>A0AAW0EU79_9TRYP</name>
<dbReference type="EMBL" id="JAECZO010000094">
    <property type="protein sequence ID" value="KAK7197077.1"/>
    <property type="molecule type" value="Genomic_DNA"/>
</dbReference>
<organism evidence="1 2">
    <name type="scientific">Novymonas esmeraldas</name>
    <dbReference type="NCBI Taxonomy" id="1808958"/>
    <lineage>
        <taxon>Eukaryota</taxon>
        <taxon>Discoba</taxon>
        <taxon>Euglenozoa</taxon>
        <taxon>Kinetoplastea</taxon>
        <taxon>Metakinetoplastina</taxon>
        <taxon>Trypanosomatida</taxon>
        <taxon>Trypanosomatidae</taxon>
        <taxon>Novymonas</taxon>
    </lineage>
</organism>
<sequence>MATVASSAPSPSASPAAGVLRLERFLESVLKENLDQVLVQRDALYATVAQCAQLRWLMEDMHAFSRHHSFITASTAAEAASSTTTATTAMSSSGGPLRSKRAEAELYTPPQRNKILVDLGNRFYTHGIIRDAGTVHMNLGCGVVLPMSLDDARAFLRRREAVVRHMILNKSKEALRITYRIRIVTEAIARLNEQHMGV</sequence>
<accession>A0AAW0EU79</accession>
<keyword evidence="2" id="KW-1185">Reference proteome</keyword>
<dbReference type="InterPro" id="IPR009053">
    <property type="entry name" value="Prefoldin"/>
</dbReference>